<dbReference type="EMBL" id="MLGG01000013">
    <property type="protein sequence ID" value="KAK1460077.1"/>
    <property type="molecule type" value="Genomic_DNA"/>
</dbReference>
<dbReference type="Pfam" id="PF06985">
    <property type="entry name" value="HET"/>
    <property type="match status" value="2"/>
</dbReference>
<keyword evidence="3" id="KW-1185">Reference proteome</keyword>
<evidence type="ECO:0000259" key="1">
    <source>
        <dbReference type="Pfam" id="PF06985"/>
    </source>
</evidence>
<dbReference type="InterPro" id="IPR010730">
    <property type="entry name" value="HET"/>
</dbReference>
<accession>A0AAI9UKC1</accession>
<name>A0AAI9UKC1_9PEZI</name>
<reference evidence="2 3" key="1">
    <citation type="submission" date="2016-10" db="EMBL/GenBank/DDBJ databases">
        <title>The genome sequence of Colletotrichum fioriniae PJ7.</title>
        <authorList>
            <person name="Baroncelli R."/>
        </authorList>
    </citation>
    <scope>NUCLEOTIDE SEQUENCE [LARGE SCALE GENOMIC DNA]</scope>
    <source>
        <strain evidence="2">Col 31</strain>
    </source>
</reference>
<dbReference type="InterPro" id="IPR052895">
    <property type="entry name" value="HetReg/Transcr_Mod"/>
</dbReference>
<dbReference type="Proteomes" id="UP001239795">
    <property type="component" value="Unassembled WGS sequence"/>
</dbReference>
<dbReference type="PANTHER" id="PTHR24148">
    <property type="entry name" value="ANKYRIN REPEAT DOMAIN-CONTAINING PROTEIN 39 HOMOLOG-RELATED"/>
    <property type="match status" value="1"/>
</dbReference>
<feature type="domain" description="Heterokaryon incompatibility" evidence="1">
    <location>
        <begin position="729"/>
        <end position="882"/>
    </location>
</feature>
<sequence length="1327" mass="151441">MDLFQYETLDLTGKSFRLLMLHPGSTGEISCDIFEASLDSDGIIPYEALSYAWGSIDLAASIIANGKTLRITNNLFTALTYLRDNHVSKVMWIDAVCIDQNNVAERGHQVGQMAGIYRGAEQVIIWLGPPTHETNLLLGCLKELHKSWARQKSRDDLVLAQEQWSKIRQNSELDQAVLVDLQRKGLISLLRETWFTRIWVLQEVSNARAASIYCGSRSVRASMLNIAAKLVGVVPNAGCQAVLDLLPDSSARRSPRKNVLLALLHKFHHSKASDPRDMVYALLAIASDVSQSDLGSLLSPDYFKTEEQLVQDLKTYLFLDLRYCRDIPERTMVFFLEALAQRTEAILQSIVLAGVTSHIRTLLERGQRFIVNKTVISEIWTQEKLGTIKFLCDLAQVEHQNLQFVLEGVESAFEYCDIATAQGLLHHFGEGVQINHHLAEALVHRRDGRNQILMMLMKWDKPSIPLTQEGLSILVAALDPPLMKQLLHTYQTQVYQITHELLKSASRNQKKETIIPILLDMVGDRMEFEMSGLLWLLRFLDKNVLLPLLNLEFKKVSVVALGHPPNESVCWSTQLLFDFGSSADWKMIECIRGNAGGRLRYDIATIRVEARLSSGLDVSATLTWDSLDPCEPRSPSAPDLDRVGMGNLKERPTSTPSKLLWSLGSMLETNFWHPNPTLQLVGHSMESFQYEPLDLGARSFRLLILHPGFESIRCDIFQATLEPDELVPYEALSYAWGGVDQTESIFCNGKSLRITERLFSALLHLRTRQRRILWVDAICIDQKNLAERGHQVGQMTGIYKQAERVLVWLGRATYETRLLMEDLQALHRDSAHQDHRHDIEWARNWYKCLQQRYKTPRSEPYQRALQYILQLPWFTRVWVLQEISHARVALVYCGYSSIPAETFVIATQLINVQLDDQRQTLMDLMPSHSNRRRSHGISTRRKSLHFLLYKFRKSQATDPRDMIYALLGIASDAQEVINGTSLKADYFKSERMLIRDLESWLLFGHTFPRRIQYDDIHGFLQALPSLTRATFESLVIAGCLENIKVLLGRGMSFEVTGYAISGLGSRQQTPDPMKTLSDLLRLPPSNFPFSPNSIAAALRWCDDNTASQVLFYYLERMEPSAIAAGAIQMRERFSPGIREIIISYRNDLREKVFHNLLTHLNPGQIYDVLKYSNDERDITRDTVKALQMNVFYGVYNLLFLVDTRGKIFPARIQADGMLSILATYPDRIVALLCYHCRISKFMLAWSNVELKIHEIKSPHQSMVKNSHFATVDVREDDGAWKRSNTLAEVRNRLRNRESIRLTVIYEDDSANAFDRIDWEGLSSEATL</sequence>
<evidence type="ECO:0000313" key="2">
    <source>
        <dbReference type="EMBL" id="KAK1460077.1"/>
    </source>
</evidence>
<proteinExistence type="predicted"/>
<organism evidence="2 3">
    <name type="scientific">Colletotrichum melonis</name>
    <dbReference type="NCBI Taxonomy" id="1209925"/>
    <lineage>
        <taxon>Eukaryota</taxon>
        <taxon>Fungi</taxon>
        <taxon>Dikarya</taxon>
        <taxon>Ascomycota</taxon>
        <taxon>Pezizomycotina</taxon>
        <taxon>Sordariomycetes</taxon>
        <taxon>Hypocreomycetidae</taxon>
        <taxon>Glomerellales</taxon>
        <taxon>Glomerellaceae</taxon>
        <taxon>Colletotrichum</taxon>
        <taxon>Colletotrichum acutatum species complex</taxon>
    </lineage>
</organism>
<evidence type="ECO:0000313" key="3">
    <source>
        <dbReference type="Proteomes" id="UP001239795"/>
    </source>
</evidence>
<protein>
    <submittedName>
        <fullName evidence="2">HET domain-containing protein</fullName>
    </submittedName>
</protein>
<gene>
    <name evidence="2" type="ORF">CMEL01_03076</name>
</gene>
<feature type="domain" description="Heterokaryon incompatibility" evidence="1">
    <location>
        <begin position="46"/>
        <end position="203"/>
    </location>
</feature>
<comment type="caution">
    <text evidence="2">The sequence shown here is derived from an EMBL/GenBank/DDBJ whole genome shotgun (WGS) entry which is preliminary data.</text>
</comment>
<dbReference type="PANTHER" id="PTHR24148:SF78">
    <property type="entry name" value="HETEROKARYON INCOMPATIBILITY DOMAIN-CONTAINING PROTEIN"/>
    <property type="match status" value="1"/>
</dbReference>